<keyword evidence="2" id="KW-0732">Signal</keyword>
<dbReference type="Proteomes" id="UP000009168">
    <property type="component" value="Unassembled WGS sequence"/>
</dbReference>
<evidence type="ECO:0000313" key="4">
    <source>
        <dbReference type="Proteomes" id="UP000009168"/>
    </source>
</evidence>
<keyword evidence="1" id="KW-0472">Membrane</keyword>
<dbReference type="EMBL" id="GG662700">
    <property type="protein sequence ID" value="EAR95877.2"/>
    <property type="molecule type" value="Genomic_DNA"/>
</dbReference>
<organism evidence="3 4">
    <name type="scientific">Tetrahymena thermophila (strain SB210)</name>
    <dbReference type="NCBI Taxonomy" id="312017"/>
    <lineage>
        <taxon>Eukaryota</taxon>
        <taxon>Sar</taxon>
        <taxon>Alveolata</taxon>
        <taxon>Ciliophora</taxon>
        <taxon>Intramacronucleata</taxon>
        <taxon>Oligohymenophorea</taxon>
        <taxon>Hymenostomatida</taxon>
        <taxon>Tetrahymenina</taxon>
        <taxon>Tetrahymenidae</taxon>
        <taxon>Tetrahymena</taxon>
    </lineage>
</organism>
<keyword evidence="1" id="KW-1133">Transmembrane helix</keyword>
<dbReference type="InParanoid" id="Q23HD1"/>
<dbReference type="AlphaFoldDB" id="Q23HD1"/>
<dbReference type="GeneID" id="7843159"/>
<feature type="signal peptide" evidence="2">
    <location>
        <begin position="1"/>
        <end position="20"/>
    </location>
</feature>
<dbReference type="eggNOG" id="KOG2407">
    <property type="taxonomic scope" value="Eukaryota"/>
</dbReference>
<keyword evidence="4" id="KW-1185">Reference proteome</keyword>
<evidence type="ECO:0000256" key="2">
    <source>
        <dbReference type="SAM" id="SignalP"/>
    </source>
</evidence>
<dbReference type="RefSeq" id="XP_001016122.2">
    <property type="nucleotide sequence ID" value="XM_001016122.2"/>
</dbReference>
<evidence type="ECO:0000256" key="1">
    <source>
        <dbReference type="SAM" id="Phobius"/>
    </source>
</evidence>
<protein>
    <submittedName>
        <fullName evidence="3">Transmembrane protein, putative</fullName>
    </submittedName>
</protein>
<feature type="transmembrane region" description="Helical" evidence="1">
    <location>
        <begin position="930"/>
        <end position="951"/>
    </location>
</feature>
<feature type="chain" id="PRO_5004201662" evidence="2">
    <location>
        <begin position="21"/>
        <end position="1082"/>
    </location>
</feature>
<gene>
    <name evidence="3" type="ORF">TTHERM_00815140</name>
</gene>
<proteinExistence type="predicted"/>
<dbReference type="OrthoDB" id="6114964at2759"/>
<reference evidence="4" key="1">
    <citation type="journal article" date="2006" name="PLoS Biol.">
        <title>Macronuclear genome sequence of the ciliate Tetrahymena thermophila, a model eukaryote.</title>
        <authorList>
            <person name="Eisen J.A."/>
            <person name="Coyne R.S."/>
            <person name="Wu M."/>
            <person name="Wu D."/>
            <person name="Thiagarajan M."/>
            <person name="Wortman J.R."/>
            <person name="Badger J.H."/>
            <person name="Ren Q."/>
            <person name="Amedeo P."/>
            <person name="Jones K.M."/>
            <person name="Tallon L.J."/>
            <person name="Delcher A.L."/>
            <person name="Salzberg S.L."/>
            <person name="Silva J.C."/>
            <person name="Haas B.J."/>
            <person name="Majoros W.H."/>
            <person name="Farzad M."/>
            <person name="Carlton J.M."/>
            <person name="Smith R.K. Jr."/>
            <person name="Garg J."/>
            <person name="Pearlman R.E."/>
            <person name="Karrer K.M."/>
            <person name="Sun L."/>
            <person name="Manning G."/>
            <person name="Elde N.C."/>
            <person name="Turkewitz A.P."/>
            <person name="Asai D.J."/>
            <person name="Wilkes D.E."/>
            <person name="Wang Y."/>
            <person name="Cai H."/>
            <person name="Collins K."/>
            <person name="Stewart B.A."/>
            <person name="Lee S.R."/>
            <person name="Wilamowska K."/>
            <person name="Weinberg Z."/>
            <person name="Ruzzo W.L."/>
            <person name="Wloga D."/>
            <person name="Gaertig J."/>
            <person name="Frankel J."/>
            <person name="Tsao C.-C."/>
            <person name="Gorovsky M.A."/>
            <person name="Keeling P.J."/>
            <person name="Waller R.F."/>
            <person name="Patron N.J."/>
            <person name="Cherry J.M."/>
            <person name="Stover N.A."/>
            <person name="Krieger C.J."/>
            <person name="del Toro C."/>
            <person name="Ryder H.F."/>
            <person name="Williamson S.C."/>
            <person name="Barbeau R.A."/>
            <person name="Hamilton E.P."/>
            <person name="Orias E."/>
        </authorList>
    </citation>
    <scope>NUCLEOTIDE SEQUENCE [LARGE SCALE GENOMIC DNA]</scope>
    <source>
        <strain evidence="4">SB210</strain>
    </source>
</reference>
<name>Q23HD1_TETTS</name>
<dbReference type="PANTHER" id="PTHR45756">
    <property type="entry name" value="PALMITOYLTRANSFERASE"/>
    <property type="match status" value="1"/>
</dbReference>
<evidence type="ECO:0000313" key="3">
    <source>
        <dbReference type="EMBL" id="EAR95877.2"/>
    </source>
</evidence>
<dbReference type="HOGENOM" id="CLU_233846_0_0_1"/>
<dbReference type="PANTHER" id="PTHR45756:SF1">
    <property type="entry name" value="PROTEIN KINASE DOMAIN CONTAINING PROTEIN"/>
    <property type="match status" value="1"/>
</dbReference>
<keyword evidence="1 3" id="KW-0812">Transmembrane</keyword>
<accession>Q23HD1</accession>
<sequence length="1082" mass="124907">MQKLGRLLAITFCILYLIKGNQQINNCGIQQIVYSDPQHLNPYIICTECSQGYIVNYDFKSCIKATTLPLGIFQYCKRLDRNRQCDEALCTIQIDQNDLFVRENPYQYDPRCAKIDTINQICISPRFPYTLEIATNQIFHYANSFCKIQYYNGCRQNYETFYQSISNQLYFTLVNFINPDLIDQKTIYKEQIKCLPNFTYQQVSKQFIVEGCYPVSQTCSNVDINGFCKCPDDQAVDSTGSQCLAYQNCQIGYANNINQIKYCIQCKYGYIKQPYQADCTLRCIEDTANQICKYCYTGDQGQLYYGQFCDQVIVSRTDSNCQITNSSTGDCVKCNEQFFYSIIDKICKYRARSNGCQYLNPVSDQCLTLQCAQKYQLSDQLAQILWQKIPKNLNSQFSDPQNVILLKYYLNQYFAQPDTVKSGFFQISNNLIEIFSEKIDLTNLNLLSDIYYYNDIGTNICQPIYYNNQVPNCKTFFAGLCIECENSDVYYQQIGPANPVQTFLYVYNSFCGQSEDWYIPNCKVLSGDMSSCMVCKEGYIFNSSNQCVLGNILNCIFQDSQGNCVFCKQQYVLSNNKCYFISKNCAQYTFDDQKNVLCTACKDTNTFQLVQNTLQKVQSCQLLNPLVYQPCQFKVDGTCKQCDKGTTLNQQTYQCDINQDNPYYCQSPVGSNSNLCNQCQNGYILDKGICFPQSGSCSYYKPLSTSYQNICDYENPQNPQNQLCQFFNQQGQYLAYDQNYKIFVQKSCNITDSQNCFKCSLNMCLDTPDTCGVGKGWSKTFNQCFEQCLDDKLLIDLPQNPQKMCNYKRRCDISKNIISNMFQCSDCSLVKTIYECIPQQQNSVQCQNNYFFQKGQCMYNCGKGKISYDQSQCQYSQLCQEGLTWSYEYNQCVYKECNKNITAVNQSCLKQQKIQIIQSQLPNDYRFSKYYVGLAVILVFLVLLPIFYFVILKMATKLHQQTRTFIKQLRLVKNAQQMNNVQNSDKNIQTSFSYKQNSQDKIEVPLDEQNITGIIVQTSSNNIPSKQNIVEEAKNKQNQIEINIQMYTEQDQDVGSPSNLVQIQSHRRENSGSLFNQVENQS</sequence>
<dbReference type="KEGG" id="tet:TTHERM_00815140"/>
<dbReference type="InterPro" id="IPR053215">
    <property type="entry name" value="TKL_Ser/Thr_kinase"/>
</dbReference>